<dbReference type="EMBL" id="PP911589">
    <property type="protein sequence ID" value="XCA47313.1"/>
    <property type="molecule type" value="Genomic_DNA"/>
</dbReference>
<accession>A0AAU7YNK5</accession>
<name>A0AAU7YNK5_9PHYC</name>
<evidence type="ECO:0000313" key="1">
    <source>
        <dbReference type="EMBL" id="XCA47313.1"/>
    </source>
</evidence>
<protein>
    <submittedName>
        <fullName evidence="1">Uncharacterized protein</fullName>
    </submittedName>
</protein>
<proteinExistence type="predicted"/>
<sequence>MTLAKWDEAVRVAKIKLKLDPNKYSVLKGKLLKEAQFIYSLLLESK</sequence>
<organism evidence="1">
    <name type="scientific">Micromonas commoda virus</name>
    <dbReference type="NCBI Taxonomy" id="3057169"/>
    <lineage>
        <taxon>Viruses</taxon>
        <taxon>Varidnaviria</taxon>
        <taxon>Bamfordvirae</taxon>
        <taxon>Nucleocytoviricota</taxon>
        <taxon>Megaviricetes</taxon>
        <taxon>Algavirales</taxon>
        <taxon>Phycodnaviridae</taxon>
    </lineage>
</organism>
<reference evidence="1" key="1">
    <citation type="submission" date="2024-06" db="EMBL/GenBank/DDBJ databases">
        <title>Evidence of context-dependent and transient costs of resisting viral infection in isolates of the marine microalga Micromonas sp. (class Mamiellophyceae).</title>
        <authorList>
            <person name="Bedi de Silva A."/>
            <person name="Schvarcz C.R."/>
            <person name="Steward G.R."/>
            <person name="Edwards K.F."/>
        </authorList>
    </citation>
    <scope>NUCLEOTIDE SEQUENCE</scope>
    <source>
        <strain evidence="1">McV-KB2</strain>
    </source>
</reference>